<proteinExistence type="predicted"/>
<feature type="domain" description="Reverse transcriptase zinc-binding" evidence="1">
    <location>
        <begin position="179"/>
        <end position="241"/>
    </location>
</feature>
<name>A0A6S7HX98_PARCT</name>
<organism evidence="2 3">
    <name type="scientific">Paramuricea clavata</name>
    <name type="common">Red gorgonian</name>
    <name type="synonym">Violescent sea-whip</name>
    <dbReference type="NCBI Taxonomy" id="317549"/>
    <lineage>
        <taxon>Eukaryota</taxon>
        <taxon>Metazoa</taxon>
        <taxon>Cnidaria</taxon>
        <taxon>Anthozoa</taxon>
        <taxon>Octocorallia</taxon>
        <taxon>Malacalcyonacea</taxon>
        <taxon>Plexauridae</taxon>
        <taxon>Paramuricea</taxon>
    </lineage>
</organism>
<sequence>MSEKEHKQKLITLMDDIMSEIDLKPLHPKNKLLLYSRYLLSKLSWHFTVTTLSRTWVTENMDSVVNKYVRKWLEIPISGTLSNVYLTSNKFGLNIYPPSIKFAQCQTVARNALKTSPNHSIKDLWKTTSESKNIQYDVYTSTKEVLKTFTSGQEDKLQNHLILQGSFFSNVIKFSLSKLNGIWSKSQSNLPKNIYNFTIRYINNSLPTRKNLTKWGILSNSDCSFCLNPETLLHVVAGCQTYLPRFTWRHDSVLNFIAQTLQPVNNSNLFVDLPGYKSPSIVIGDTFRPDLLLSINSDCLYILELSVGYESNLQTNVDWKRRRYEDLITQQKKQFKSVKFVNLSISSLGVFSKECHSFLDMLNDLGLDKRHQHFAIRKIMSIAIRTTYYIFCCRDKDWLNPELLNVESLTFKFIH</sequence>
<protein>
    <recommendedName>
        <fullName evidence="1">Reverse transcriptase zinc-binding domain-containing protein</fullName>
    </recommendedName>
</protein>
<dbReference type="OrthoDB" id="6114255at2759"/>
<dbReference type="EMBL" id="CACRXK020003492">
    <property type="protein sequence ID" value="CAB3999012.1"/>
    <property type="molecule type" value="Genomic_DNA"/>
</dbReference>
<evidence type="ECO:0000313" key="3">
    <source>
        <dbReference type="Proteomes" id="UP001152795"/>
    </source>
</evidence>
<gene>
    <name evidence="2" type="ORF">PACLA_8A049412</name>
</gene>
<comment type="caution">
    <text evidence="2">The sequence shown here is derived from an EMBL/GenBank/DDBJ whole genome shotgun (WGS) entry which is preliminary data.</text>
</comment>
<keyword evidence="3" id="KW-1185">Reference proteome</keyword>
<dbReference type="Proteomes" id="UP001152795">
    <property type="component" value="Unassembled WGS sequence"/>
</dbReference>
<reference evidence="2" key="1">
    <citation type="submission" date="2020-04" db="EMBL/GenBank/DDBJ databases">
        <authorList>
            <person name="Alioto T."/>
            <person name="Alioto T."/>
            <person name="Gomez Garrido J."/>
        </authorList>
    </citation>
    <scope>NUCLEOTIDE SEQUENCE</scope>
    <source>
        <strain evidence="2">A484AB</strain>
    </source>
</reference>
<dbReference type="AlphaFoldDB" id="A0A6S7HX98"/>
<dbReference type="InterPro" id="IPR026960">
    <property type="entry name" value="RVT-Znf"/>
</dbReference>
<evidence type="ECO:0000313" key="2">
    <source>
        <dbReference type="EMBL" id="CAB3999012.1"/>
    </source>
</evidence>
<dbReference type="Pfam" id="PF13966">
    <property type="entry name" value="zf-RVT"/>
    <property type="match status" value="1"/>
</dbReference>
<accession>A0A6S7HX98</accession>
<evidence type="ECO:0000259" key="1">
    <source>
        <dbReference type="Pfam" id="PF13966"/>
    </source>
</evidence>